<evidence type="ECO:0000256" key="1">
    <source>
        <dbReference type="SAM" id="MobiDB-lite"/>
    </source>
</evidence>
<protein>
    <submittedName>
        <fullName evidence="2">Uncharacterized protein</fullName>
    </submittedName>
</protein>
<name>A0A9D4YVR4_CHLVU</name>
<dbReference type="EMBL" id="SIDB01000009">
    <property type="protein sequence ID" value="KAI3428594.1"/>
    <property type="molecule type" value="Genomic_DNA"/>
</dbReference>
<reference evidence="2" key="2">
    <citation type="submission" date="2020-11" db="EMBL/GenBank/DDBJ databases">
        <authorList>
            <person name="Cecchin M."/>
            <person name="Marcolungo L."/>
            <person name="Rossato M."/>
            <person name="Girolomoni L."/>
            <person name="Cosentino E."/>
            <person name="Cuine S."/>
            <person name="Li-Beisson Y."/>
            <person name="Delledonne M."/>
            <person name="Ballottari M."/>
        </authorList>
    </citation>
    <scope>NUCLEOTIDE SEQUENCE</scope>
    <source>
        <strain evidence="2">211/11P</strain>
        <tissue evidence="2">Whole cell</tissue>
    </source>
</reference>
<keyword evidence="3" id="KW-1185">Reference proteome</keyword>
<evidence type="ECO:0000313" key="2">
    <source>
        <dbReference type="EMBL" id="KAI3428594.1"/>
    </source>
</evidence>
<proteinExistence type="predicted"/>
<comment type="caution">
    <text evidence="2">The sequence shown here is derived from an EMBL/GenBank/DDBJ whole genome shotgun (WGS) entry which is preliminary data.</text>
</comment>
<reference evidence="2" key="1">
    <citation type="journal article" date="2019" name="Plant J.">
        <title>Chlorella vulgaris genome assembly and annotation reveals the molecular basis for metabolic acclimation to high light conditions.</title>
        <authorList>
            <person name="Cecchin M."/>
            <person name="Marcolungo L."/>
            <person name="Rossato M."/>
            <person name="Girolomoni L."/>
            <person name="Cosentino E."/>
            <person name="Cuine S."/>
            <person name="Li-Beisson Y."/>
            <person name="Delledonne M."/>
            <person name="Ballottari M."/>
        </authorList>
    </citation>
    <scope>NUCLEOTIDE SEQUENCE</scope>
    <source>
        <strain evidence="2">211/11P</strain>
    </source>
</reference>
<dbReference type="AlphaFoldDB" id="A0A9D4YVR4"/>
<feature type="region of interest" description="Disordered" evidence="1">
    <location>
        <begin position="372"/>
        <end position="392"/>
    </location>
</feature>
<feature type="region of interest" description="Disordered" evidence="1">
    <location>
        <begin position="204"/>
        <end position="233"/>
    </location>
</feature>
<gene>
    <name evidence="2" type="ORF">D9Q98_007417</name>
</gene>
<evidence type="ECO:0000313" key="3">
    <source>
        <dbReference type="Proteomes" id="UP001055712"/>
    </source>
</evidence>
<sequence>MRSTASYGLVSAGTTAWSLDQGTAADGPDARYVRLLVLAYLASLNKSLFAAKCLVEVVTDMYRRGVTLEDVKLMLSLASLQNGGQMLTALDEDVLTNYCAVIMLALEAVGVPLAPEGEERMRQLGRRNPADDQTGVIAGLRGMVRVAVDQFLSGTTLFRLQLMQSMQANVEGEAGGASPAIRMLQQNTRLVIIALEVVRGMGLPTEVPLHQPPGEGSDEEQQRQQQQQEQELDAQLAQRHWVPGFLAAGGDAGVEDGSTEAQQRAAAVRLLISFMGAAQGFLFPAWDFAQQAIQCYSNGWIADDVYKQLQDEEFAQTGGMALQVARLPGTSNVTAAVFARWLSLVYMTLVQLGAVFSGAAQRDGWAWVSGTGRSPAADAGQEGEEEAAAQPEGTASLEAYGLADFVLNTIRNEEQKELLSGGGVGLAEAAAVEGVLAPPPAGRQQDQQGFVSLEDPSLLETSPAMLVMGQQISLVQMTRQLVLQGQTQEATTA</sequence>
<dbReference type="OrthoDB" id="541230at2759"/>
<accession>A0A9D4YVR4</accession>
<dbReference type="Proteomes" id="UP001055712">
    <property type="component" value="Unassembled WGS sequence"/>
</dbReference>
<feature type="compositionally biased region" description="Low complexity" evidence="1">
    <location>
        <begin position="223"/>
        <end position="233"/>
    </location>
</feature>
<organism evidence="2 3">
    <name type="scientific">Chlorella vulgaris</name>
    <name type="common">Green alga</name>
    <dbReference type="NCBI Taxonomy" id="3077"/>
    <lineage>
        <taxon>Eukaryota</taxon>
        <taxon>Viridiplantae</taxon>
        <taxon>Chlorophyta</taxon>
        <taxon>core chlorophytes</taxon>
        <taxon>Trebouxiophyceae</taxon>
        <taxon>Chlorellales</taxon>
        <taxon>Chlorellaceae</taxon>
        <taxon>Chlorella clade</taxon>
        <taxon>Chlorella</taxon>
    </lineage>
</organism>